<reference evidence="2 3" key="1">
    <citation type="journal article" date="2020" name="Genome Biol. Evol.">
        <title>Comparative genomics of Sclerotiniaceae.</title>
        <authorList>
            <person name="Valero Jimenez C.A."/>
            <person name="Steentjes M."/>
            <person name="Scholten O.E."/>
            <person name="Van Kan J.A.L."/>
        </authorList>
    </citation>
    <scope>NUCLEOTIDE SEQUENCE [LARGE SCALE GENOMIC DNA]</scope>
    <source>
        <strain evidence="2 3">B1</strain>
    </source>
</reference>
<evidence type="ECO:0000313" key="2">
    <source>
        <dbReference type="EMBL" id="KAF7922044.1"/>
    </source>
</evidence>
<feature type="region of interest" description="Disordered" evidence="1">
    <location>
        <begin position="230"/>
        <end position="257"/>
    </location>
</feature>
<evidence type="ECO:0008006" key="4">
    <source>
        <dbReference type="Google" id="ProtNLM"/>
    </source>
</evidence>
<organism evidence="2 3">
    <name type="scientific">Botrytis deweyae</name>
    <dbReference type="NCBI Taxonomy" id="2478750"/>
    <lineage>
        <taxon>Eukaryota</taxon>
        <taxon>Fungi</taxon>
        <taxon>Dikarya</taxon>
        <taxon>Ascomycota</taxon>
        <taxon>Pezizomycotina</taxon>
        <taxon>Leotiomycetes</taxon>
        <taxon>Helotiales</taxon>
        <taxon>Sclerotiniaceae</taxon>
        <taxon>Botrytis</taxon>
    </lineage>
</organism>
<dbReference type="GeneID" id="62235028"/>
<protein>
    <recommendedName>
        <fullName evidence="4">Extracellular membrane protein CFEM domain-containing protein</fullName>
    </recommendedName>
</protein>
<proteinExistence type="predicted"/>
<comment type="caution">
    <text evidence="2">The sequence shown here is derived from an EMBL/GenBank/DDBJ whole genome shotgun (WGS) entry which is preliminary data.</text>
</comment>
<feature type="compositionally biased region" description="Low complexity" evidence="1">
    <location>
        <begin position="388"/>
        <end position="410"/>
    </location>
</feature>
<dbReference type="EMBL" id="RCSX01000021">
    <property type="protein sequence ID" value="KAF7922044.1"/>
    <property type="molecule type" value="Genomic_DNA"/>
</dbReference>
<accession>A0ABQ7IEV4</accession>
<sequence length="419" mass="44191">MKASNIIQASMALAFQAQTSMTAAVTTSVAANALLVGGCAGVAPEYQLQCHKDQCPQPTNGPLGSSCASYPPANQLECYKSKCPELATRVTTSQPVTQQTSPPLIGGCHGVAPQYQLQCYKENCHEPAGPPGSSCASYPPDYQLACYKSKCDPKPETTTTVEIALQSPVGASAGSDCAGVAPEYELECFYHNCPMPGPPGFSCASLPPQYQIDCYKKRCHEVYTPLASEPALQTPNSVPETPSPAQQTPNAAQQSPGLDRGCINVAPENQLECYRNNCLMSGPIGYSCGTLPLDYQLQCYKAHCDGHNSLGAELPVLQTLEGACATSAPENQEECFQKECFKLFCASLPVQYQLQCYRQHCSVPDISELINGFGNTLGGILDGSSASVISDDDGSSASGSSDDDGANGQDSKGKSFPDV</sequence>
<keyword evidence="3" id="KW-1185">Reference proteome</keyword>
<evidence type="ECO:0000256" key="1">
    <source>
        <dbReference type="SAM" id="MobiDB-lite"/>
    </source>
</evidence>
<evidence type="ECO:0000313" key="3">
    <source>
        <dbReference type="Proteomes" id="UP000783213"/>
    </source>
</evidence>
<dbReference type="RefSeq" id="XP_038807744.1">
    <property type="nucleotide sequence ID" value="XM_038955878.1"/>
</dbReference>
<dbReference type="Proteomes" id="UP000783213">
    <property type="component" value="Unassembled WGS sequence"/>
</dbReference>
<name>A0ABQ7IEV4_9HELO</name>
<feature type="region of interest" description="Disordered" evidence="1">
    <location>
        <begin position="388"/>
        <end position="419"/>
    </location>
</feature>
<gene>
    <name evidence="2" type="ORF">EAE98_008255</name>
</gene>
<feature type="compositionally biased region" description="Polar residues" evidence="1">
    <location>
        <begin position="231"/>
        <end position="256"/>
    </location>
</feature>